<dbReference type="Gene3D" id="3.40.50.2000">
    <property type="entry name" value="Glycogen Phosphorylase B"/>
    <property type="match status" value="1"/>
</dbReference>
<accession>A0A9P0G534</accession>
<dbReference type="InterPro" id="IPR002213">
    <property type="entry name" value="UDP_glucos_trans"/>
</dbReference>
<dbReference type="FunFam" id="3.40.50.2000:FF:000021">
    <property type="entry name" value="UDP-glucuronosyltransferase"/>
    <property type="match status" value="1"/>
</dbReference>
<proteinExistence type="inferred from homology"/>
<dbReference type="AlphaFoldDB" id="A0A9P0G534"/>
<gene>
    <name evidence="5" type="ORF">BEMITA_LOCUS7686</name>
</gene>
<keyword evidence="6" id="KW-1185">Reference proteome</keyword>
<dbReference type="Pfam" id="PF00201">
    <property type="entry name" value="UDPGT"/>
    <property type="match status" value="1"/>
</dbReference>
<dbReference type="PANTHER" id="PTHR48043:SF145">
    <property type="entry name" value="FI06409P-RELATED"/>
    <property type="match status" value="1"/>
</dbReference>
<dbReference type="PANTHER" id="PTHR48043">
    <property type="entry name" value="EG:EG0003.4 PROTEIN-RELATED"/>
    <property type="match status" value="1"/>
</dbReference>
<sequence length="544" mass="62766">MHHTCILKEFIAIMFELGLNVTQRNAIACFKFMLVTVLCVADAADILVISTVLSHSHALYTNVLTEALATRGHKLVVLSADELRSSPNVTSIYLEGGYAALRKARPSDTLEDFKYSSSTESFIRSTKWILKFSVVGCRSLLFSEGNKQFYKRYKNATFDLIIADVAGPECFLKYAQVFGNPPIIGYTAFFSRHAMFLSDSENPAYIPHFMSTLTDRMNFWERLINWFQYKYYDLKRHYWMFPILEKMSEEFFGIVEPRIEELDTRLSLVLVNDHFTMTQPTPLAPSVIPVAGLHIKPVKPLPKDIEKFISEARHGVIYFSLGSNFFSNRMEEGKKRMFLDAFAQLQQRVLWKYEDDTLSNIPQNVMLRKWLPQTDILAHNNTVLFITHNGYLSTQESVHFGVPMLGIPLILDQFKNSVRVFKKGIGLSLDLNKIHNSQQILDKIKILIENPSYKQNAHKLSAFFRDRPMPPLDTAIYWIEYVLRHKGANHLKLAGLDLHWFQYYLLDVYLAILIAFYTLYIALAKLVDLIIKTEGSPKIERKKL</sequence>
<keyword evidence="4" id="KW-0812">Transmembrane</keyword>
<dbReference type="GO" id="GO:0008194">
    <property type="term" value="F:UDP-glycosyltransferase activity"/>
    <property type="evidence" value="ECO:0007669"/>
    <property type="project" value="InterPro"/>
</dbReference>
<evidence type="ECO:0000256" key="1">
    <source>
        <dbReference type="ARBA" id="ARBA00009995"/>
    </source>
</evidence>
<comment type="similarity">
    <text evidence="1">Belongs to the UDP-glycosyltransferase family.</text>
</comment>
<dbReference type="SUPFAM" id="SSF53756">
    <property type="entry name" value="UDP-Glycosyltransferase/glycogen phosphorylase"/>
    <property type="match status" value="1"/>
</dbReference>
<evidence type="ECO:0000313" key="6">
    <source>
        <dbReference type="Proteomes" id="UP001152759"/>
    </source>
</evidence>
<dbReference type="Proteomes" id="UP001152759">
    <property type="component" value="Chromosome 4"/>
</dbReference>
<evidence type="ECO:0008006" key="7">
    <source>
        <dbReference type="Google" id="ProtNLM"/>
    </source>
</evidence>
<name>A0A9P0G534_BEMTA</name>
<feature type="transmembrane region" description="Helical" evidence="4">
    <location>
        <begin position="500"/>
        <end position="523"/>
    </location>
</feature>
<keyword evidence="2" id="KW-0328">Glycosyltransferase</keyword>
<keyword evidence="4" id="KW-0472">Membrane</keyword>
<evidence type="ECO:0000256" key="4">
    <source>
        <dbReference type="SAM" id="Phobius"/>
    </source>
</evidence>
<keyword evidence="3" id="KW-0808">Transferase</keyword>
<protein>
    <recommendedName>
        <fullName evidence="7">UDP-glucuronosyltransferase</fullName>
    </recommendedName>
</protein>
<dbReference type="CDD" id="cd03784">
    <property type="entry name" value="GT1_Gtf-like"/>
    <property type="match status" value="1"/>
</dbReference>
<evidence type="ECO:0000256" key="2">
    <source>
        <dbReference type="ARBA" id="ARBA00022676"/>
    </source>
</evidence>
<reference evidence="5" key="1">
    <citation type="submission" date="2021-12" db="EMBL/GenBank/DDBJ databases">
        <authorList>
            <person name="King R."/>
        </authorList>
    </citation>
    <scope>NUCLEOTIDE SEQUENCE</scope>
</reference>
<evidence type="ECO:0000256" key="3">
    <source>
        <dbReference type="ARBA" id="ARBA00022679"/>
    </source>
</evidence>
<organism evidence="5 6">
    <name type="scientific">Bemisia tabaci</name>
    <name type="common">Sweetpotato whitefly</name>
    <name type="synonym">Aleurodes tabaci</name>
    <dbReference type="NCBI Taxonomy" id="7038"/>
    <lineage>
        <taxon>Eukaryota</taxon>
        <taxon>Metazoa</taxon>
        <taxon>Ecdysozoa</taxon>
        <taxon>Arthropoda</taxon>
        <taxon>Hexapoda</taxon>
        <taxon>Insecta</taxon>
        <taxon>Pterygota</taxon>
        <taxon>Neoptera</taxon>
        <taxon>Paraneoptera</taxon>
        <taxon>Hemiptera</taxon>
        <taxon>Sternorrhyncha</taxon>
        <taxon>Aleyrodoidea</taxon>
        <taxon>Aleyrodidae</taxon>
        <taxon>Aleyrodinae</taxon>
        <taxon>Bemisia</taxon>
    </lineage>
</organism>
<evidence type="ECO:0000313" key="5">
    <source>
        <dbReference type="EMBL" id="CAH0770866.1"/>
    </source>
</evidence>
<dbReference type="EMBL" id="OU963865">
    <property type="protein sequence ID" value="CAH0770866.1"/>
    <property type="molecule type" value="Genomic_DNA"/>
</dbReference>
<keyword evidence="4" id="KW-1133">Transmembrane helix</keyword>
<dbReference type="InterPro" id="IPR050271">
    <property type="entry name" value="UDP-glycosyltransferase"/>
</dbReference>